<feature type="transmembrane region" description="Helical" evidence="9">
    <location>
        <begin position="83"/>
        <end position="103"/>
    </location>
</feature>
<evidence type="ECO:0000256" key="5">
    <source>
        <dbReference type="ARBA" id="ARBA00022475"/>
    </source>
</evidence>
<comment type="subcellular location">
    <subcellularLocation>
        <location evidence="2 9">Cell membrane</location>
        <topology evidence="2 9">Multi-pass membrane protein</topology>
    </subcellularLocation>
</comment>
<evidence type="ECO:0000313" key="12">
    <source>
        <dbReference type="EMBL" id="KAJ8303173.1"/>
    </source>
</evidence>
<dbReference type="Pfam" id="PF06237">
    <property type="entry name" value="SLC52_ribofla_tr"/>
    <property type="match status" value="1"/>
</dbReference>
<accession>A0ABQ9ECT7</accession>
<feature type="transmembrane region" description="Helical" evidence="9">
    <location>
        <begin position="314"/>
        <end position="335"/>
    </location>
</feature>
<feature type="transmembrane region" description="Helical" evidence="9">
    <location>
        <begin position="347"/>
        <end position="369"/>
    </location>
</feature>
<proteinExistence type="inferred from homology"/>
<dbReference type="PANTHER" id="PTHR12929:SF10">
    <property type="entry name" value="RIBOFLAVIN TRANSPORTER"/>
    <property type="match status" value="1"/>
</dbReference>
<evidence type="ECO:0000256" key="9">
    <source>
        <dbReference type="RuleBase" id="RU368035"/>
    </source>
</evidence>
<name>A0ABQ9ECT7_TEGGR</name>
<keyword evidence="7 9" id="KW-1133">Transmembrane helix</keyword>
<feature type="transmembrane region" description="Helical" evidence="9">
    <location>
        <begin position="442"/>
        <end position="465"/>
    </location>
</feature>
<organism evidence="11 13">
    <name type="scientific">Tegillarca granosa</name>
    <name type="common">Malaysian cockle</name>
    <name type="synonym">Anadara granosa</name>
    <dbReference type="NCBI Taxonomy" id="220873"/>
    <lineage>
        <taxon>Eukaryota</taxon>
        <taxon>Metazoa</taxon>
        <taxon>Spiralia</taxon>
        <taxon>Lophotrochozoa</taxon>
        <taxon>Mollusca</taxon>
        <taxon>Bivalvia</taxon>
        <taxon>Autobranchia</taxon>
        <taxon>Pteriomorphia</taxon>
        <taxon>Arcoida</taxon>
        <taxon>Arcoidea</taxon>
        <taxon>Arcidae</taxon>
        <taxon>Tegillarca</taxon>
    </lineage>
</organism>
<dbReference type="EMBL" id="JARBDR010000917">
    <property type="protein sequence ID" value="KAJ8303171.1"/>
    <property type="molecule type" value="Genomic_DNA"/>
</dbReference>
<feature type="compositionally biased region" description="Basic and acidic residues" evidence="10">
    <location>
        <begin position="256"/>
        <end position="267"/>
    </location>
</feature>
<comment type="caution">
    <text evidence="11">The sequence shown here is derived from an EMBL/GenBank/DDBJ whole genome shotgun (WGS) entry which is preliminary data.</text>
</comment>
<dbReference type="InterPro" id="IPR009357">
    <property type="entry name" value="Riboflavin_transptr"/>
</dbReference>
<comment type="catalytic activity">
    <reaction evidence="1 9">
        <text>riboflavin(in) = riboflavin(out)</text>
        <dbReference type="Rhea" id="RHEA:35015"/>
        <dbReference type="ChEBI" id="CHEBI:57986"/>
    </reaction>
</comment>
<feature type="region of interest" description="Disordered" evidence="10">
    <location>
        <begin position="242"/>
        <end position="270"/>
    </location>
</feature>
<evidence type="ECO:0000256" key="2">
    <source>
        <dbReference type="ARBA" id="ARBA00004651"/>
    </source>
</evidence>
<feature type="transmembrane region" description="Helical" evidence="9">
    <location>
        <begin position="409"/>
        <end position="435"/>
    </location>
</feature>
<evidence type="ECO:0000256" key="7">
    <source>
        <dbReference type="ARBA" id="ARBA00022989"/>
    </source>
</evidence>
<evidence type="ECO:0000256" key="10">
    <source>
        <dbReference type="SAM" id="MobiDB-lite"/>
    </source>
</evidence>
<evidence type="ECO:0000256" key="1">
    <source>
        <dbReference type="ARBA" id="ARBA00000215"/>
    </source>
</evidence>
<evidence type="ECO:0000313" key="11">
    <source>
        <dbReference type="EMBL" id="KAJ8303171.1"/>
    </source>
</evidence>
<feature type="transmembrane region" description="Helical" evidence="9">
    <location>
        <begin position="150"/>
        <end position="171"/>
    </location>
</feature>
<keyword evidence="6 9" id="KW-0812">Transmembrane</keyword>
<feature type="transmembrane region" description="Helical" evidence="9">
    <location>
        <begin position="12"/>
        <end position="30"/>
    </location>
</feature>
<comment type="similarity">
    <text evidence="3 9">Belongs to the riboflavin transporter family.</text>
</comment>
<dbReference type="PANTHER" id="PTHR12929">
    <property type="entry name" value="SOLUTE CARRIER FAMILY 52"/>
    <property type="match status" value="1"/>
</dbReference>
<evidence type="ECO:0000256" key="3">
    <source>
        <dbReference type="ARBA" id="ARBA00006366"/>
    </source>
</evidence>
<protein>
    <recommendedName>
        <fullName evidence="9">Riboflavin transporter</fullName>
    </recommendedName>
</protein>
<feature type="transmembrane region" description="Helical" evidence="9">
    <location>
        <begin position="207"/>
        <end position="228"/>
    </location>
</feature>
<keyword evidence="13" id="KW-1185">Reference proteome</keyword>
<evidence type="ECO:0000313" key="13">
    <source>
        <dbReference type="Proteomes" id="UP001217089"/>
    </source>
</evidence>
<gene>
    <name evidence="11" type="ORF">KUTeg_019567</name>
    <name evidence="12" type="ORF">KUTeg_019569</name>
</gene>
<keyword evidence="5 9" id="KW-1003">Cell membrane</keyword>
<evidence type="ECO:0000256" key="8">
    <source>
        <dbReference type="ARBA" id="ARBA00023136"/>
    </source>
</evidence>
<dbReference type="Proteomes" id="UP001217089">
    <property type="component" value="Unassembled WGS sequence"/>
</dbReference>
<keyword evidence="4 9" id="KW-0813">Transport</keyword>
<sequence length="479" mass="52724">MARDIFKCGETNVLVYIIVSLFGIGSWVAINGLWVELPVIVPHLPEKWKLPSFLTVIIQLANIGPIIVTILNHVKPGKMPEKSIIYSLVFIGSASCLLLAFFWKRTSFIAGEEHSTALLILQFFLALVDCTSSVVFLPFMAVFKEQYMTAYFIGEGMSGLVPSLVALGQGVGQMDCLNKSFVNSTTNDTTHQIVPVYYDPLFPVEDFFFFLFAMMLVCGLAFTLLNFLPYCKQEQVTNTEDEYSETSNSVSASYELDNHSPGEKDKGYSNAADAANSQTHLIRQNVRKRESKNLEVNMAEVIHPEENKLSLSIYIYYLLLIAWINALSNGVLPSIQSYSCLPYGNEAYHLAVTFASITNPLACFAAFFIPVKSSVIITFLTFLGTGVASYILVLAALSPEPFLLESLAGSILVVAAWVLVTLFFTFSKVTIAAIFRTEGRKALLWCGAITQLGSAIGAIITYVLVNVLELFQSGPPCPS</sequence>
<evidence type="ECO:0000256" key="4">
    <source>
        <dbReference type="ARBA" id="ARBA00022448"/>
    </source>
</evidence>
<feature type="transmembrane region" description="Helical" evidence="9">
    <location>
        <begin position="376"/>
        <end position="397"/>
    </location>
</feature>
<feature type="transmembrane region" description="Helical" evidence="9">
    <location>
        <begin position="50"/>
        <end position="71"/>
    </location>
</feature>
<reference evidence="11 13" key="1">
    <citation type="submission" date="2022-12" db="EMBL/GenBank/DDBJ databases">
        <title>Chromosome-level genome of Tegillarca granosa.</title>
        <authorList>
            <person name="Kim J."/>
        </authorList>
    </citation>
    <scope>NUCLEOTIDE SEQUENCE [LARGE SCALE GENOMIC DNA]</scope>
    <source>
        <strain evidence="11">Teg-2019</strain>
        <tissue evidence="11">Adductor muscle</tissue>
    </source>
</reference>
<feature type="transmembrane region" description="Helical" evidence="9">
    <location>
        <begin position="123"/>
        <end position="143"/>
    </location>
</feature>
<keyword evidence="8 9" id="KW-0472">Membrane</keyword>
<dbReference type="EMBL" id="JARBDR010000917">
    <property type="protein sequence ID" value="KAJ8303173.1"/>
    <property type="molecule type" value="Genomic_DNA"/>
</dbReference>
<evidence type="ECO:0000256" key="6">
    <source>
        <dbReference type="ARBA" id="ARBA00022692"/>
    </source>
</evidence>
<comment type="function">
    <text evidence="9">Plasma membrane transporter mediating the uptake by cells of the water soluble vitamin B2/riboflavin that plays a key role in biochemical oxidation-reduction reactions of the carbohydrate, lipid, and amino acid metabolism.</text>
</comment>